<dbReference type="OrthoDB" id="9793039at2"/>
<dbReference type="Proteomes" id="UP000297447">
    <property type="component" value="Unassembled WGS sequence"/>
</dbReference>
<feature type="domain" description="VOC" evidence="1">
    <location>
        <begin position="139"/>
        <end position="255"/>
    </location>
</feature>
<dbReference type="SUPFAM" id="SSF54593">
    <property type="entry name" value="Glyoxalase/Bleomycin resistance protein/Dihydroxybiphenyl dioxygenase"/>
    <property type="match status" value="2"/>
</dbReference>
<dbReference type="InterPro" id="IPR029068">
    <property type="entry name" value="Glyas_Bleomycin-R_OHBP_Dase"/>
</dbReference>
<protein>
    <submittedName>
        <fullName evidence="2">VOC family protein</fullName>
    </submittedName>
</protein>
<feature type="domain" description="VOC" evidence="1">
    <location>
        <begin position="11"/>
        <end position="125"/>
    </location>
</feature>
<dbReference type="CDD" id="cd07247">
    <property type="entry name" value="SgaA_N_like"/>
    <property type="match status" value="2"/>
</dbReference>
<sequence>MPTIDSFTPGEPCWVDLMSSDVERSKQFYTSLFGWTATESGDEYGNYVTFWKGDAQVAGLARQQPGSNFADVWTTYLAVDDIDAAAESARAAGAQILMEPMTVGDQGRMAMILDPTGAAIGLWQSAEHAGFGVNNENGAPVWHELNTRDYDAALSFYQAVFGWTPVPLSDAMEFRYSTFGGEGTMAGGVYDAHATLPEGVPSHWQLYLGVADVPAAALRVVELGGSILREPWDSEFGVFAQVADPTGASFQLGGVAAEIVSEPTTSKSVSSDTE</sequence>
<comment type="caution">
    <text evidence="2">The sequence shown here is derived from an EMBL/GenBank/DDBJ whole genome shotgun (WGS) entry which is preliminary data.</text>
</comment>
<dbReference type="PROSITE" id="PS51819">
    <property type="entry name" value="VOC"/>
    <property type="match status" value="2"/>
</dbReference>
<reference evidence="2 3" key="1">
    <citation type="submission" date="2019-03" db="EMBL/GenBank/DDBJ databases">
        <title>Genomics of glacier-inhabiting Cryobacterium strains.</title>
        <authorList>
            <person name="Liu Q."/>
            <person name="Xin Y.-H."/>
        </authorList>
    </citation>
    <scope>NUCLEOTIDE SEQUENCE [LARGE SCALE GENOMIC DNA]</scope>
    <source>
        <strain evidence="2 3">Hh14</strain>
    </source>
</reference>
<proteinExistence type="predicted"/>
<dbReference type="Gene3D" id="3.10.180.10">
    <property type="entry name" value="2,3-Dihydroxybiphenyl 1,2-Dioxygenase, domain 1"/>
    <property type="match status" value="2"/>
</dbReference>
<dbReference type="Pfam" id="PF00903">
    <property type="entry name" value="Glyoxalase"/>
    <property type="match status" value="2"/>
</dbReference>
<gene>
    <name evidence="2" type="ORF">E3T55_13155</name>
</gene>
<dbReference type="RefSeq" id="WP_134520003.1">
    <property type="nucleotide sequence ID" value="NZ_SOHE01000053.1"/>
</dbReference>
<evidence type="ECO:0000313" key="2">
    <source>
        <dbReference type="EMBL" id="TFD48978.1"/>
    </source>
</evidence>
<dbReference type="InterPro" id="IPR037523">
    <property type="entry name" value="VOC_core"/>
</dbReference>
<name>A0A4R8ZYX8_9MICO</name>
<dbReference type="EMBL" id="SOHE01000053">
    <property type="protein sequence ID" value="TFD48978.1"/>
    <property type="molecule type" value="Genomic_DNA"/>
</dbReference>
<keyword evidence="3" id="KW-1185">Reference proteome</keyword>
<dbReference type="InterPro" id="IPR052164">
    <property type="entry name" value="Anthracycline_SecMetBiosynth"/>
</dbReference>
<accession>A0A4R8ZYX8</accession>
<organism evidence="2 3">
    <name type="scientific">Cryobacterium frigoriphilum</name>
    <dbReference type="NCBI Taxonomy" id="1259150"/>
    <lineage>
        <taxon>Bacteria</taxon>
        <taxon>Bacillati</taxon>
        <taxon>Actinomycetota</taxon>
        <taxon>Actinomycetes</taxon>
        <taxon>Micrococcales</taxon>
        <taxon>Microbacteriaceae</taxon>
        <taxon>Cryobacterium</taxon>
    </lineage>
</organism>
<dbReference type="AlphaFoldDB" id="A0A4R8ZYX8"/>
<dbReference type="InterPro" id="IPR004360">
    <property type="entry name" value="Glyas_Fos-R_dOase_dom"/>
</dbReference>
<dbReference type="PANTHER" id="PTHR33993">
    <property type="entry name" value="GLYOXALASE-RELATED"/>
    <property type="match status" value="1"/>
</dbReference>
<evidence type="ECO:0000259" key="1">
    <source>
        <dbReference type="PROSITE" id="PS51819"/>
    </source>
</evidence>
<dbReference type="PANTHER" id="PTHR33993:SF14">
    <property type="entry name" value="GB|AAF24581.1"/>
    <property type="match status" value="1"/>
</dbReference>
<evidence type="ECO:0000313" key="3">
    <source>
        <dbReference type="Proteomes" id="UP000297447"/>
    </source>
</evidence>